<evidence type="ECO:0000313" key="3">
    <source>
        <dbReference type="Proteomes" id="UP000249218"/>
    </source>
</evidence>
<dbReference type="EMBL" id="KZ149901">
    <property type="protein sequence ID" value="PZC78528.1"/>
    <property type="molecule type" value="Genomic_DNA"/>
</dbReference>
<protein>
    <submittedName>
        <fullName evidence="2">Uncharacterized protein</fullName>
    </submittedName>
</protein>
<keyword evidence="3" id="KW-1185">Reference proteome</keyword>
<accession>A0A2W1BTY9</accession>
<gene>
    <name evidence="2" type="primary">HaOG202094</name>
    <name evidence="2" type="ORF">B5X24_HaOG202094</name>
</gene>
<feature type="region of interest" description="Disordered" evidence="1">
    <location>
        <begin position="54"/>
        <end position="119"/>
    </location>
</feature>
<feature type="compositionally biased region" description="Basic residues" evidence="1">
    <location>
        <begin position="107"/>
        <end position="119"/>
    </location>
</feature>
<name>A0A2W1BTY9_HELAM</name>
<proteinExistence type="predicted"/>
<feature type="compositionally biased region" description="Basic and acidic residues" evidence="1">
    <location>
        <begin position="55"/>
        <end position="106"/>
    </location>
</feature>
<evidence type="ECO:0000313" key="2">
    <source>
        <dbReference type="EMBL" id="PZC78528.1"/>
    </source>
</evidence>
<evidence type="ECO:0000256" key="1">
    <source>
        <dbReference type="SAM" id="MobiDB-lite"/>
    </source>
</evidence>
<organism evidence="2 3">
    <name type="scientific">Helicoverpa armigera</name>
    <name type="common">Cotton bollworm</name>
    <name type="synonym">Heliothis armigera</name>
    <dbReference type="NCBI Taxonomy" id="29058"/>
    <lineage>
        <taxon>Eukaryota</taxon>
        <taxon>Metazoa</taxon>
        <taxon>Ecdysozoa</taxon>
        <taxon>Arthropoda</taxon>
        <taxon>Hexapoda</taxon>
        <taxon>Insecta</taxon>
        <taxon>Pterygota</taxon>
        <taxon>Neoptera</taxon>
        <taxon>Endopterygota</taxon>
        <taxon>Lepidoptera</taxon>
        <taxon>Glossata</taxon>
        <taxon>Ditrysia</taxon>
        <taxon>Noctuoidea</taxon>
        <taxon>Noctuidae</taxon>
        <taxon>Heliothinae</taxon>
        <taxon>Helicoverpa</taxon>
    </lineage>
</organism>
<dbReference type="OrthoDB" id="7491412at2759"/>
<dbReference type="Proteomes" id="UP000249218">
    <property type="component" value="Unassembled WGS sequence"/>
</dbReference>
<dbReference type="AlphaFoldDB" id="A0A2W1BTY9"/>
<sequence length="119" mass="13863">MSDNAEGVEQYDVIVEQGVLDEGQRKIKQKYAVALCVAATYVPETHSILIAAVCKDTDIPIPPKDKKEKKERKEKDKDKKEKEKKEKERKEKERKEKDRKEKERKEKKSSKRGKKHGSP</sequence>
<reference evidence="2 3" key="1">
    <citation type="journal article" date="2017" name="BMC Biol.">
        <title>Genomic innovations, transcriptional plasticity and gene loss underlying the evolution and divergence of two highly polyphagous and invasive Helicoverpa pest species.</title>
        <authorList>
            <person name="Pearce S.L."/>
            <person name="Clarke D.F."/>
            <person name="East P.D."/>
            <person name="Elfekih S."/>
            <person name="Gordon K.H."/>
            <person name="Jermiin L.S."/>
            <person name="McGaughran A."/>
            <person name="Oakeshott J.G."/>
            <person name="Papanikolaou A."/>
            <person name="Perera O.P."/>
            <person name="Rane R.V."/>
            <person name="Richards S."/>
            <person name="Tay W.T."/>
            <person name="Walsh T.K."/>
            <person name="Anderson A."/>
            <person name="Anderson C.J."/>
            <person name="Asgari S."/>
            <person name="Board P.G."/>
            <person name="Bretschneider A."/>
            <person name="Campbell P.M."/>
            <person name="Chertemps T."/>
            <person name="Christeller J.T."/>
            <person name="Coppin C.W."/>
            <person name="Downes S.J."/>
            <person name="Duan G."/>
            <person name="Farnsworth C.A."/>
            <person name="Good R.T."/>
            <person name="Han L.B."/>
            <person name="Han Y.C."/>
            <person name="Hatje K."/>
            <person name="Horne I."/>
            <person name="Huang Y.P."/>
            <person name="Hughes D.S."/>
            <person name="Jacquin-Joly E."/>
            <person name="James W."/>
            <person name="Jhangiani S."/>
            <person name="Kollmar M."/>
            <person name="Kuwar S.S."/>
            <person name="Li S."/>
            <person name="Liu N.Y."/>
            <person name="Maibeche M.T."/>
            <person name="Miller J.R."/>
            <person name="Montagne N."/>
            <person name="Perry T."/>
            <person name="Qu J."/>
            <person name="Song S.V."/>
            <person name="Sutton G.G."/>
            <person name="Vogel H."/>
            <person name="Walenz B.P."/>
            <person name="Xu W."/>
            <person name="Zhang H.J."/>
            <person name="Zou Z."/>
            <person name="Batterham P."/>
            <person name="Edwards O.R."/>
            <person name="Feyereisen R."/>
            <person name="Gibbs R.A."/>
            <person name="Heckel D.G."/>
            <person name="McGrath A."/>
            <person name="Robin C."/>
            <person name="Scherer S.E."/>
            <person name="Worley K.C."/>
            <person name="Wu Y.D."/>
        </authorList>
    </citation>
    <scope>NUCLEOTIDE SEQUENCE [LARGE SCALE GENOMIC DNA]</scope>
    <source>
        <strain evidence="2">Harm_GR_Male_#8</strain>
        <tissue evidence="2">Whole organism</tissue>
    </source>
</reference>